<name>A0ABS1KPL4_9BACT</name>
<feature type="signal peptide" evidence="1">
    <location>
        <begin position="1"/>
        <end position="18"/>
    </location>
</feature>
<dbReference type="Proteomes" id="UP000613030">
    <property type="component" value="Unassembled WGS sequence"/>
</dbReference>
<dbReference type="RefSeq" id="WP_202008789.1">
    <property type="nucleotide sequence ID" value="NZ_JAERRB010000003.1"/>
</dbReference>
<keyword evidence="3" id="KW-1185">Reference proteome</keyword>
<sequence>MKLTIITVALFVSLPCFAQLDSATVIFKGNMSGERYRVYWHGKLLLAFKANKAAHHVFKVPRDTTWIKDGYTVEFLIYRRSRFGLRYEEVGTFNPDYQPKKYLIISRNFEPSPRINLDTYWSEKLPLKKAQ</sequence>
<gene>
    <name evidence="2" type="ORF">JI741_09265</name>
</gene>
<evidence type="ECO:0008006" key="4">
    <source>
        <dbReference type="Google" id="ProtNLM"/>
    </source>
</evidence>
<evidence type="ECO:0000313" key="3">
    <source>
        <dbReference type="Proteomes" id="UP000613030"/>
    </source>
</evidence>
<protein>
    <recommendedName>
        <fullName evidence="4">DUF2846 domain-containing protein</fullName>
    </recommendedName>
</protein>
<proteinExistence type="predicted"/>
<feature type="chain" id="PRO_5046266332" description="DUF2846 domain-containing protein" evidence="1">
    <location>
        <begin position="19"/>
        <end position="131"/>
    </location>
</feature>
<comment type="caution">
    <text evidence="2">The sequence shown here is derived from an EMBL/GenBank/DDBJ whole genome shotgun (WGS) entry which is preliminary data.</text>
</comment>
<accession>A0ABS1KPL4</accession>
<reference evidence="2 3" key="1">
    <citation type="submission" date="2021-01" db="EMBL/GenBank/DDBJ databases">
        <title>Chryseolinea sp. Jin1 Genome sequencing and assembly.</title>
        <authorList>
            <person name="Kim I."/>
        </authorList>
    </citation>
    <scope>NUCLEOTIDE SEQUENCE [LARGE SCALE GENOMIC DNA]</scope>
    <source>
        <strain evidence="2 3">Jin1</strain>
    </source>
</reference>
<dbReference type="EMBL" id="JAERRB010000003">
    <property type="protein sequence ID" value="MBL0741408.1"/>
    <property type="molecule type" value="Genomic_DNA"/>
</dbReference>
<keyword evidence="1" id="KW-0732">Signal</keyword>
<evidence type="ECO:0000313" key="2">
    <source>
        <dbReference type="EMBL" id="MBL0741408.1"/>
    </source>
</evidence>
<evidence type="ECO:0000256" key="1">
    <source>
        <dbReference type="SAM" id="SignalP"/>
    </source>
</evidence>
<organism evidence="2 3">
    <name type="scientific">Chryseolinea lacunae</name>
    <dbReference type="NCBI Taxonomy" id="2801331"/>
    <lineage>
        <taxon>Bacteria</taxon>
        <taxon>Pseudomonadati</taxon>
        <taxon>Bacteroidota</taxon>
        <taxon>Cytophagia</taxon>
        <taxon>Cytophagales</taxon>
        <taxon>Fulvivirgaceae</taxon>
        <taxon>Chryseolinea</taxon>
    </lineage>
</organism>